<evidence type="ECO:0000313" key="5">
    <source>
        <dbReference type="EMBL" id="SCG34057.1"/>
    </source>
</evidence>
<sequence>MTLRRTEPPTGRKPVTRDVVETVDPERAHHLIARRYGGHQARLSGPRGRFHYRRRTLRADELEIDEMRYTFGIRTQTPPFPDFAAVTVSHGRSTLRTRHEELCLAPGSTGRYPDVGSTLFSEDLAASIVRLPMPRIAEVAAARTGLPATEFRFTALAPLSPTMAALWQSTAAFLRAQLADDAVAASPLTRAGLVDLAAATAVSVFPNTIMTLPYLAGPPGVRPALVRRAAEFIEAHAAQPLTVTRIADACETGPRALQIAFQRHHGQSPMAFLRAVRLRRAHRDLTQARPGQTVADTARRWGWAHAGRFAQAYRETYGCRPGDTLRGTAAAAPAERTR</sequence>
<proteinExistence type="predicted"/>
<dbReference type="SUPFAM" id="SSF46689">
    <property type="entry name" value="Homeodomain-like"/>
    <property type="match status" value="1"/>
</dbReference>
<evidence type="ECO:0000313" key="6">
    <source>
        <dbReference type="Proteomes" id="UP000199360"/>
    </source>
</evidence>
<dbReference type="AlphaFoldDB" id="A0A1C5GKG5"/>
<name>A0A1C5GKG5_9ACTN</name>
<gene>
    <name evidence="5" type="ORF">GA0070213_101136</name>
</gene>
<feature type="domain" description="HTH araC/xylS-type" evidence="4">
    <location>
        <begin position="227"/>
        <end position="327"/>
    </location>
</feature>
<dbReference type="Pfam" id="PF12833">
    <property type="entry name" value="HTH_18"/>
    <property type="match status" value="1"/>
</dbReference>
<dbReference type="PANTHER" id="PTHR46796:SF12">
    <property type="entry name" value="HTH-TYPE DNA-BINDING TRANSCRIPTIONAL ACTIVATOR EUTR"/>
    <property type="match status" value="1"/>
</dbReference>
<keyword evidence="3" id="KW-0804">Transcription</keyword>
<dbReference type="SMART" id="SM00342">
    <property type="entry name" value="HTH_ARAC"/>
    <property type="match status" value="1"/>
</dbReference>
<keyword evidence="1" id="KW-0805">Transcription regulation</keyword>
<dbReference type="EMBL" id="FMDM01000001">
    <property type="protein sequence ID" value="SCG34057.1"/>
    <property type="molecule type" value="Genomic_DNA"/>
</dbReference>
<evidence type="ECO:0000256" key="3">
    <source>
        <dbReference type="ARBA" id="ARBA00023163"/>
    </source>
</evidence>
<organism evidence="5 6">
    <name type="scientific">Micromonospora humi</name>
    <dbReference type="NCBI Taxonomy" id="745366"/>
    <lineage>
        <taxon>Bacteria</taxon>
        <taxon>Bacillati</taxon>
        <taxon>Actinomycetota</taxon>
        <taxon>Actinomycetes</taxon>
        <taxon>Micromonosporales</taxon>
        <taxon>Micromonosporaceae</taxon>
        <taxon>Micromonospora</taxon>
    </lineage>
</organism>
<dbReference type="GO" id="GO:0043565">
    <property type="term" value="F:sequence-specific DNA binding"/>
    <property type="evidence" value="ECO:0007669"/>
    <property type="project" value="InterPro"/>
</dbReference>
<evidence type="ECO:0000259" key="4">
    <source>
        <dbReference type="PROSITE" id="PS01124"/>
    </source>
</evidence>
<dbReference type="PROSITE" id="PS01124">
    <property type="entry name" value="HTH_ARAC_FAMILY_2"/>
    <property type="match status" value="1"/>
</dbReference>
<dbReference type="PANTHER" id="PTHR46796">
    <property type="entry name" value="HTH-TYPE TRANSCRIPTIONAL ACTIVATOR RHAS-RELATED"/>
    <property type="match status" value="1"/>
</dbReference>
<dbReference type="Proteomes" id="UP000199360">
    <property type="component" value="Unassembled WGS sequence"/>
</dbReference>
<dbReference type="InterPro" id="IPR009057">
    <property type="entry name" value="Homeodomain-like_sf"/>
</dbReference>
<keyword evidence="6" id="KW-1185">Reference proteome</keyword>
<dbReference type="STRING" id="745366.GA0070213_101136"/>
<dbReference type="InterPro" id="IPR050204">
    <property type="entry name" value="AraC_XylS_family_regulators"/>
</dbReference>
<dbReference type="InterPro" id="IPR018060">
    <property type="entry name" value="HTH_AraC"/>
</dbReference>
<dbReference type="Gene3D" id="1.10.10.60">
    <property type="entry name" value="Homeodomain-like"/>
    <property type="match status" value="1"/>
</dbReference>
<keyword evidence="2" id="KW-0238">DNA-binding</keyword>
<evidence type="ECO:0000256" key="2">
    <source>
        <dbReference type="ARBA" id="ARBA00023125"/>
    </source>
</evidence>
<protein>
    <submittedName>
        <fullName evidence="5">Helix-turn-helix domain-containing protein</fullName>
    </submittedName>
</protein>
<dbReference type="GO" id="GO:0003700">
    <property type="term" value="F:DNA-binding transcription factor activity"/>
    <property type="evidence" value="ECO:0007669"/>
    <property type="project" value="InterPro"/>
</dbReference>
<accession>A0A1C5GKG5</accession>
<reference evidence="6" key="1">
    <citation type="submission" date="2016-06" db="EMBL/GenBank/DDBJ databases">
        <authorList>
            <person name="Varghese N."/>
            <person name="Submissions Spin"/>
        </authorList>
    </citation>
    <scope>NUCLEOTIDE SEQUENCE [LARGE SCALE GENOMIC DNA]</scope>
    <source>
        <strain evidence="6">DSM 45647</strain>
    </source>
</reference>
<evidence type="ECO:0000256" key="1">
    <source>
        <dbReference type="ARBA" id="ARBA00023015"/>
    </source>
</evidence>